<dbReference type="Proteomes" id="UP000789901">
    <property type="component" value="Unassembled WGS sequence"/>
</dbReference>
<name>A0ABN7X330_GIGMA</name>
<organism evidence="1 2">
    <name type="scientific">Gigaspora margarita</name>
    <dbReference type="NCBI Taxonomy" id="4874"/>
    <lineage>
        <taxon>Eukaryota</taxon>
        <taxon>Fungi</taxon>
        <taxon>Fungi incertae sedis</taxon>
        <taxon>Mucoromycota</taxon>
        <taxon>Glomeromycotina</taxon>
        <taxon>Glomeromycetes</taxon>
        <taxon>Diversisporales</taxon>
        <taxon>Gigasporaceae</taxon>
        <taxon>Gigaspora</taxon>
    </lineage>
</organism>
<feature type="non-terminal residue" evidence="1">
    <location>
        <position position="50"/>
    </location>
</feature>
<gene>
    <name evidence="1" type="ORF">GMARGA_LOCUS37325</name>
</gene>
<evidence type="ECO:0000313" key="2">
    <source>
        <dbReference type="Proteomes" id="UP000789901"/>
    </source>
</evidence>
<accession>A0ABN7X330</accession>
<dbReference type="EMBL" id="CAJVQB010077290">
    <property type="protein sequence ID" value="CAG8844839.1"/>
    <property type="molecule type" value="Genomic_DNA"/>
</dbReference>
<proteinExistence type="predicted"/>
<keyword evidence="2" id="KW-1185">Reference proteome</keyword>
<sequence length="50" mass="6050">TRLERILRSPDSTPKDLWSAFSDYLTSTKEYYQRRFCRKEISEHDLAIII</sequence>
<protein>
    <submittedName>
        <fullName evidence="1">36885_t:CDS:1</fullName>
    </submittedName>
</protein>
<feature type="non-terminal residue" evidence="1">
    <location>
        <position position="1"/>
    </location>
</feature>
<comment type="caution">
    <text evidence="1">The sequence shown here is derived from an EMBL/GenBank/DDBJ whole genome shotgun (WGS) entry which is preliminary data.</text>
</comment>
<evidence type="ECO:0000313" key="1">
    <source>
        <dbReference type="EMBL" id="CAG8844839.1"/>
    </source>
</evidence>
<reference evidence="1 2" key="1">
    <citation type="submission" date="2021-06" db="EMBL/GenBank/DDBJ databases">
        <authorList>
            <person name="Kallberg Y."/>
            <person name="Tangrot J."/>
            <person name="Rosling A."/>
        </authorList>
    </citation>
    <scope>NUCLEOTIDE SEQUENCE [LARGE SCALE GENOMIC DNA]</scope>
    <source>
        <strain evidence="1 2">120-4 pot B 10/14</strain>
    </source>
</reference>